<protein>
    <recommendedName>
        <fullName evidence="3">IPT/TIG domain-containing protein</fullName>
    </recommendedName>
</protein>
<gene>
    <name evidence="1" type="ORF">GCM10011495_39730</name>
</gene>
<comment type="caution">
    <text evidence="1">The sequence shown here is derived from an EMBL/GenBank/DDBJ whole genome shotgun (WGS) entry which is preliminary data.</text>
</comment>
<organism evidence="1 2">
    <name type="scientific">Hymenobacter frigidus</name>
    <dbReference type="NCBI Taxonomy" id="1524095"/>
    <lineage>
        <taxon>Bacteria</taxon>
        <taxon>Pseudomonadati</taxon>
        <taxon>Bacteroidota</taxon>
        <taxon>Cytophagia</taxon>
        <taxon>Cytophagales</taxon>
        <taxon>Hymenobacteraceae</taxon>
        <taxon>Hymenobacter</taxon>
    </lineage>
</organism>
<dbReference type="InterPro" id="IPR014756">
    <property type="entry name" value="Ig_E-set"/>
</dbReference>
<dbReference type="InterPro" id="IPR013783">
    <property type="entry name" value="Ig-like_fold"/>
</dbReference>
<dbReference type="Proteomes" id="UP000637774">
    <property type="component" value="Unassembled WGS sequence"/>
</dbReference>
<evidence type="ECO:0000313" key="2">
    <source>
        <dbReference type="Proteomes" id="UP000637774"/>
    </source>
</evidence>
<evidence type="ECO:0008006" key="3">
    <source>
        <dbReference type="Google" id="ProtNLM"/>
    </source>
</evidence>
<keyword evidence="2" id="KW-1185">Reference proteome</keyword>
<accession>A0ABQ2AKM6</accession>
<dbReference type="EMBL" id="BMGY01000074">
    <property type="protein sequence ID" value="GGH91494.1"/>
    <property type="molecule type" value="Genomic_DNA"/>
</dbReference>
<evidence type="ECO:0000313" key="1">
    <source>
        <dbReference type="EMBL" id="GGH91494.1"/>
    </source>
</evidence>
<name>A0ABQ2AKM6_9BACT</name>
<dbReference type="SUPFAM" id="SSF81296">
    <property type="entry name" value="E set domains"/>
    <property type="match status" value="1"/>
</dbReference>
<sequence>MVGTRVTLTGTNLSGATGGRFNGTAATTFSVRTATTATVTVPPGTTTGNVTITTGVAR</sequence>
<dbReference type="Gene3D" id="2.60.40.10">
    <property type="entry name" value="Immunoglobulins"/>
    <property type="match status" value="1"/>
</dbReference>
<reference evidence="2" key="1">
    <citation type="journal article" date="2019" name="Int. J. Syst. Evol. Microbiol.">
        <title>The Global Catalogue of Microorganisms (GCM) 10K type strain sequencing project: providing services to taxonomists for standard genome sequencing and annotation.</title>
        <authorList>
            <consortium name="The Broad Institute Genomics Platform"/>
            <consortium name="The Broad Institute Genome Sequencing Center for Infectious Disease"/>
            <person name="Wu L."/>
            <person name="Ma J."/>
        </authorList>
    </citation>
    <scope>NUCLEOTIDE SEQUENCE [LARGE SCALE GENOMIC DNA]</scope>
    <source>
        <strain evidence="2">CGMCC 1.14966</strain>
    </source>
</reference>
<proteinExistence type="predicted"/>